<dbReference type="Proteomes" id="UP001500897">
    <property type="component" value="Unassembled WGS sequence"/>
</dbReference>
<protein>
    <submittedName>
        <fullName evidence="1">Uncharacterized protein</fullName>
    </submittedName>
</protein>
<organism evidence="1 2">
    <name type="scientific">Kitasatospora saccharophila</name>
    <dbReference type="NCBI Taxonomy" id="407973"/>
    <lineage>
        <taxon>Bacteria</taxon>
        <taxon>Bacillati</taxon>
        <taxon>Actinomycetota</taxon>
        <taxon>Actinomycetes</taxon>
        <taxon>Kitasatosporales</taxon>
        <taxon>Streptomycetaceae</taxon>
        <taxon>Kitasatospora</taxon>
    </lineage>
</organism>
<accession>A0ABN2XAK8</accession>
<evidence type="ECO:0000313" key="1">
    <source>
        <dbReference type="EMBL" id="GAA2107803.1"/>
    </source>
</evidence>
<reference evidence="1 2" key="1">
    <citation type="journal article" date="2019" name="Int. J. Syst. Evol. Microbiol.">
        <title>The Global Catalogue of Microorganisms (GCM) 10K type strain sequencing project: providing services to taxonomists for standard genome sequencing and annotation.</title>
        <authorList>
            <consortium name="The Broad Institute Genomics Platform"/>
            <consortium name="The Broad Institute Genome Sequencing Center for Infectious Disease"/>
            <person name="Wu L."/>
            <person name="Ma J."/>
        </authorList>
    </citation>
    <scope>NUCLEOTIDE SEQUENCE [LARGE SCALE GENOMIC DNA]</scope>
    <source>
        <strain evidence="1 2">JCM 14559</strain>
    </source>
</reference>
<proteinExistence type="predicted"/>
<comment type="caution">
    <text evidence="1">The sequence shown here is derived from an EMBL/GenBank/DDBJ whole genome shotgun (WGS) entry which is preliminary data.</text>
</comment>
<evidence type="ECO:0000313" key="2">
    <source>
        <dbReference type="Proteomes" id="UP001500897"/>
    </source>
</evidence>
<sequence length="140" mass="15342">MRRYGGSCLGIWLLPVEDGGPPRSAAGRVVQLDNLMHQVQSNALDSPCVTGQLRGEVRRVRSTSVFDLASGLAAATGAEARIIQLPGGGYRVEAELPGEPETHDHRRVLDLLGRADRYGHRYRARTHTVWAEFDPPQESS</sequence>
<keyword evidence="2" id="KW-1185">Reference proteome</keyword>
<dbReference type="EMBL" id="BAAANS010000033">
    <property type="protein sequence ID" value="GAA2107803.1"/>
    <property type="molecule type" value="Genomic_DNA"/>
</dbReference>
<gene>
    <name evidence="1" type="ORF">GCM10009759_47290</name>
</gene>
<name>A0ABN2XAK8_9ACTN</name>